<sequence>MRSFTLVTSESSPASSFAASLASKTLQLVVECPRDRMAGNVKWVRYDLREIASKGRRECMDNCRIDVSEELGRYVATELRLELGRYVATLFELMSDVSCFLRKAFRKEESILKKYLSKKVFRFLLRGFGR</sequence>
<evidence type="ECO:0000313" key="1">
    <source>
        <dbReference type="EMBL" id="KAF3520113.1"/>
    </source>
</evidence>
<dbReference type="Proteomes" id="UP000266723">
    <property type="component" value="Unassembled WGS sequence"/>
</dbReference>
<gene>
    <name evidence="1" type="ORF">DY000_02058524</name>
</gene>
<reference evidence="1 2" key="1">
    <citation type="journal article" date="2020" name="BMC Genomics">
        <title>Intraspecific diversification of the crop wild relative Brassica cretica Lam. using demographic model selection.</title>
        <authorList>
            <person name="Kioukis A."/>
            <person name="Michalopoulou V.A."/>
            <person name="Briers L."/>
            <person name="Pirintsos S."/>
            <person name="Studholme D.J."/>
            <person name="Pavlidis P."/>
            <person name="Sarris P.F."/>
        </authorList>
    </citation>
    <scope>NUCLEOTIDE SEQUENCE [LARGE SCALE GENOMIC DNA]</scope>
    <source>
        <strain evidence="2">cv. PFS-1207/04</strain>
    </source>
</reference>
<organism evidence="1 2">
    <name type="scientific">Brassica cretica</name>
    <name type="common">Mustard</name>
    <dbReference type="NCBI Taxonomy" id="69181"/>
    <lineage>
        <taxon>Eukaryota</taxon>
        <taxon>Viridiplantae</taxon>
        <taxon>Streptophyta</taxon>
        <taxon>Embryophyta</taxon>
        <taxon>Tracheophyta</taxon>
        <taxon>Spermatophyta</taxon>
        <taxon>Magnoliopsida</taxon>
        <taxon>eudicotyledons</taxon>
        <taxon>Gunneridae</taxon>
        <taxon>Pentapetalae</taxon>
        <taxon>rosids</taxon>
        <taxon>malvids</taxon>
        <taxon>Brassicales</taxon>
        <taxon>Brassicaceae</taxon>
        <taxon>Brassiceae</taxon>
        <taxon>Brassica</taxon>
    </lineage>
</organism>
<evidence type="ECO:0000313" key="2">
    <source>
        <dbReference type="Proteomes" id="UP000266723"/>
    </source>
</evidence>
<name>A0ABQ7B1H9_BRACR</name>
<evidence type="ECO:0008006" key="3">
    <source>
        <dbReference type="Google" id="ProtNLM"/>
    </source>
</evidence>
<proteinExistence type="predicted"/>
<comment type="caution">
    <text evidence="1">The sequence shown here is derived from an EMBL/GenBank/DDBJ whole genome shotgun (WGS) entry which is preliminary data.</text>
</comment>
<accession>A0ABQ7B1H9</accession>
<keyword evidence="2" id="KW-1185">Reference proteome</keyword>
<dbReference type="EMBL" id="QGKV02001556">
    <property type="protein sequence ID" value="KAF3520113.1"/>
    <property type="molecule type" value="Genomic_DNA"/>
</dbReference>
<protein>
    <recommendedName>
        <fullName evidence="3">Gamma-tubulin complex component</fullName>
    </recommendedName>
</protein>